<dbReference type="EMBL" id="JASAYJ010000010">
    <property type="protein sequence ID" value="MDP8187275.1"/>
    <property type="molecule type" value="Genomic_DNA"/>
</dbReference>
<reference evidence="1" key="1">
    <citation type="journal article" date="2023" name="Front. Microbiol.">
        <title>Phylogeography and host specificity of Pasteurellaceae pathogenic to sea-farmed fish in the north-east Atlantic.</title>
        <authorList>
            <person name="Gulla S."/>
            <person name="Colquhoun D.J."/>
            <person name="Olsen A.B."/>
            <person name="Spilsberg B."/>
            <person name="Lagesen K."/>
            <person name="Aakesson C.P."/>
            <person name="Strom S."/>
            <person name="Manji F."/>
            <person name="Birkbeck T.H."/>
            <person name="Nilsen H.K."/>
        </authorList>
    </citation>
    <scope>NUCLEOTIDE SEQUENCE</scope>
    <source>
        <strain evidence="1">VIB1234</strain>
    </source>
</reference>
<dbReference type="RefSeq" id="WP_211597921.1">
    <property type="nucleotide sequence ID" value="NZ_JAGRQI010000010.1"/>
</dbReference>
<sequence length="110" mass="12624">MKTFEFDVAIGSSSTADYPVKTVKFGEGYEQRQPQSLAPILEKWSVSATGTKKHIDKIKAFLDEHAGYKAFLWRVTPDESYKKYKAKGYRRMPKGGGVWELQWEMEEVLA</sequence>
<proteinExistence type="predicted"/>
<dbReference type="AlphaFoldDB" id="A0AAW8CFH6"/>
<dbReference type="Proteomes" id="UP001230466">
    <property type="component" value="Unassembled WGS sequence"/>
</dbReference>
<dbReference type="Pfam" id="PF05939">
    <property type="entry name" value="Phage_min_tail"/>
    <property type="match status" value="1"/>
</dbReference>
<comment type="caution">
    <text evidence="1">The sequence shown here is derived from an EMBL/GenBank/DDBJ whole genome shotgun (WGS) entry which is preliminary data.</text>
</comment>
<evidence type="ECO:0000313" key="1">
    <source>
        <dbReference type="EMBL" id="MDP8187275.1"/>
    </source>
</evidence>
<organism evidence="1 2">
    <name type="scientific">Pasteurella atlantica</name>
    <dbReference type="NCBI Taxonomy" id="2827233"/>
    <lineage>
        <taxon>Bacteria</taxon>
        <taxon>Pseudomonadati</taxon>
        <taxon>Pseudomonadota</taxon>
        <taxon>Gammaproteobacteria</taxon>
        <taxon>Pasteurellales</taxon>
        <taxon>Pasteurellaceae</taxon>
        <taxon>Pasteurella</taxon>
    </lineage>
</organism>
<protein>
    <submittedName>
        <fullName evidence="1">Phage tail protein</fullName>
    </submittedName>
</protein>
<name>A0AAW8CFH6_9PAST</name>
<gene>
    <name evidence="1" type="ORF">QJU78_05750</name>
</gene>
<evidence type="ECO:0000313" key="2">
    <source>
        <dbReference type="Proteomes" id="UP001230466"/>
    </source>
</evidence>
<accession>A0AAW8CFH6</accession>
<dbReference type="InterPro" id="IPR010265">
    <property type="entry name" value="Phage_lambda_TipM"/>
</dbReference>